<evidence type="ECO:0000259" key="3">
    <source>
        <dbReference type="Pfam" id="PF03016"/>
    </source>
</evidence>
<evidence type="ECO:0000256" key="1">
    <source>
        <dbReference type="ARBA" id="ARBA00010271"/>
    </source>
</evidence>
<sequence>MSHYGQYTPLEVEDGVPSRSRSRFLSESKLMLATMCLCALAMLAFVTFTSTSYTEPPESSPEPEPEPEAPKPIILDPLPQVDPTSQWPAPFNVALCKPKIYVYTFPEYLTNLTTDCEGQMHNYGSEQVLHQVLLDKNHSAHQYVTQNPEEADFFFIPFYGACFIHPYLPQIPDNVDDDYVKPVMKWVRDQGYWHRSNGTDHIMIHPMDRGATYYKAIDELLPAIFLTTIGDRRLCCTDGHRFRRARDIVIPSVTGILDSRHIDPYAYVNKTTGMPLQGERDLLGLFRGCCADTKPDDAYSNGIRSLLFGELRNSPDYSIEQEWDGEQYAALLSRAKYGITPMGYTLDTTRVWEYLAFGVVPVVIADGIVHPFEDDIDWDAFTVRIPRDQAHRIDEMLRSISNEEYERYRSNVWKTGRRILLQRDAWHLIVRGLCRMKGMEGVRRGMLEGVEA</sequence>
<keyword evidence="5" id="KW-1185">Reference proteome</keyword>
<dbReference type="Pfam" id="PF03016">
    <property type="entry name" value="Exostosin_GT47"/>
    <property type="match status" value="1"/>
</dbReference>
<feature type="region of interest" description="Disordered" evidence="2">
    <location>
        <begin position="53"/>
        <end position="76"/>
    </location>
</feature>
<comment type="caution">
    <text evidence="4">The sequence shown here is derived from an EMBL/GenBank/DDBJ whole genome shotgun (WGS) entry which is preliminary data.</text>
</comment>
<dbReference type="EMBL" id="MVBO01000028">
    <property type="protein sequence ID" value="OZJ04862.1"/>
    <property type="molecule type" value="Genomic_DNA"/>
</dbReference>
<reference evidence="4 5" key="1">
    <citation type="journal article" date="2017" name="Mycologia">
        <title>Bifiguratus adelaidae, gen. et sp. nov., a new member of Mucoromycotina in endophytic and soil-dwelling habitats.</title>
        <authorList>
            <person name="Torres-Cruz T.J."/>
            <person name="Billingsley Tobias T.L."/>
            <person name="Almatruk M."/>
            <person name="Hesse C."/>
            <person name="Kuske C.R."/>
            <person name="Desiro A."/>
            <person name="Benucci G.M."/>
            <person name="Bonito G."/>
            <person name="Stajich J.E."/>
            <person name="Dunlap C."/>
            <person name="Arnold A.E."/>
            <person name="Porras-Alfaro A."/>
        </authorList>
    </citation>
    <scope>NUCLEOTIDE SEQUENCE [LARGE SCALE GENOMIC DNA]</scope>
    <source>
        <strain evidence="4 5">AZ0501</strain>
    </source>
</reference>
<dbReference type="PANTHER" id="PTHR11062:SF281">
    <property type="entry name" value="EXOSTOSIN-LIKE 2"/>
    <property type="match status" value="1"/>
</dbReference>
<gene>
    <name evidence="4" type="ORF">BZG36_02624</name>
</gene>
<proteinExistence type="inferred from homology"/>
<dbReference type="InterPro" id="IPR004263">
    <property type="entry name" value="Exostosin"/>
</dbReference>
<organism evidence="4 5">
    <name type="scientific">Bifiguratus adelaidae</name>
    <dbReference type="NCBI Taxonomy" id="1938954"/>
    <lineage>
        <taxon>Eukaryota</taxon>
        <taxon>Fungi</taxon>
        <taxon>Fungi incertae sedis</taxon>
        <taxon>Mucoromycota</taxon>
        <taxon>Mucoromycotina</taxon>
        <taxon>Endogonomycetes</taxon>
        <taxon>Endogonales</taxon>
        <taxon>Endogonales incertae sedis</taxon>
        <taxon>Bifiguratus</taxon>
    </lineage>
</organism>
<dbReference type="OrthoDB" id="1924787at2759"/>
<name>A0A261Y2Q1_9FUNG</name>
<dbReference type="Proteomes" id="UP000242875">
    <property type="component" value="Unassembled WGS sequence"/>
</dbReference>
<dbReference type="InterPro" id="IPR040911">
    <property type="entry name" value="Exostosin_GT47"/>
</dbReference>
<protein>
    <recommendedName>
        <fullName evidence="3">Exostosin GT47 domain-containing protein</fullName>
    </recommendedName>
</protein>
<evidence type="ECO:0000313" key="4">
    <source>
        <dbReference type="EMBL" id="OZJ04862.1"/>
    </source>
</evidence>
<evidence type="ECO:0000313" key="5">
    <source>
        <dbReference type="Proteomes" id="UP000242875"/>
    </source>
</evidence>
<dbReference type="GO" id="GO:0016757">
    <property type="term" value="F:glycosyltransferase activity"/>
    <property type="evidence" value="ECO:0007669"/>
    <property type="project" value="InterPro"/>
</dbReference>
<accession>A0A261Y2Q1</accession>
<evidence type="ECO:0000256" key="2">
    <source>
        <dbReference type="SAM" id="MobiDB-lite"/>
    </source>
</evidence>
<feature type="domain" description="Exostosin GT47" evidence="3">
    <location>
        <begin position="98"/>
        <end position="400"/>
    </location>
</feature>
<dbReference type="PANTHER" id="PTHR11062">
    <property type="entry name" value="EXOSTOSIN HEPARAN SULFATE GLYCOSYLTRANSFERASE -RELATED"/>
    <property type="match status" value="1"/>
</dbReference>
<dbReference type="AlphaFoldDB" id="A0A261Y2Q1"/>
<comment type="similarity">
    <text evidence="1">Belongs to the glycosyltransferase 47 family.</text>
</comment>